<dbReference type="Proteomes" id="UP000077315">
    <property type="component" value="Unassembled WGS sequence"/>
</dbReference>
<dbReference type="InterPro" id="IPR045325">
    <property type="entry name" value="TMEM70/TMEM186/TMEM223"/>
</dbReference>
<dbReference type="GO" id="GO:0005739">
    <property type="term" value="C:mitochondrion"/>
    <property type="evidence" value="ECO:0007669"/>
    <property type="project" value="TreeGrafter"/>
</dbReference>
<dbReference type="InParanoid" id="A0A163AYR5"/>
<dbReference type="PANTHER" id="PTHR14549">
    <property type="entry name" value="TRANSMEMBRANE PROTEIN 223"/>
    <property type="match status" value="1"/>
</dbReference>
<keyword evidence="1" id="KW-0812">Transmembrane</keyword>
<proteinExistence type="predicted"/>
<accession>A0A163AYR5</accession>
<organism evidence="2 3">
    <name type="scientific">Phycomyces blakesleeanus (strain ATCC 8743b / DSM 1359 / FGSC 10004 / NBRC 33097 / NRRL 1555)</name>
    <dbReference type="NCBI Taxonomy" id="763407"/>
    <lineage>
        <taxon>Eukaryota</taxon>
        <taxon>Fungi</taxon>
        <taxon>Fungi incertae sedis</taxon>
        <taxon>Mucoromycota</taxon>
        <taxon>Mucoromycotina</taxon>
        <taxon>Mucoromycetes</taxon>
        <taxon>Mucorales</taxon>
        <taxon>Phycomycetaceae</taxon>
        <taxon>Phycomyces</taxon>
    </lineage>
</organism>
<dbReference type="VEuPathDB" id="FungiDB:PHYBLDRAFT_142136"/>
<gene>
    <name evidence="2" type="ORF">PHYBLDRAFT_142136</name>
</gene>
<name>A0A163AYR5_PHYB8</name>
<protein>
    <submittedName>
        <fullName evidence="2">Uncharacterized protein</fullName>
    </submittedName>
</protein>
<reference evidence="3" key="1">
    <citation type="submission" date="2015-06" db="EMBL/GenBank/DDBJ databases">
        <title>Expansion of signal transduction pathways in fungi by whole-genome duplication.</title>
        <authorList>
            <consortium name="DOE Joint Genome Institute"/>
            <person name="Corrochano L.M."/>
            <person name="Kuo A."/>
            <person name="Marcet-Houben M."/>
            <person name="Polaino S."/>
            <person name="Salamov A."/>
            <person name="Villalobos J.M."/>
            <person name="Alvarez M.I."/>
            <person name="Avalos J."/>
            <person name="Benito E.P."/>
            <person name="Benoit I."/>
            <person name="Burger G."/>
            <person name="Camino L.P."/>
            <person name="Canovas D."/>
            <person name="Cerda-Olmedo E."/>
            <person name="Cheng J.-F."/>
            <person name="Dominguez A."/>
            <person name="Elias M."/>
            <person name="Eslava A.P."/>
            <person name="Glaser F."/>
            <person name="Grimwood J."/>
            <person name="Gutierrez G."/>
            <person name="Heitman J."/>
            <person name="Henrissat B."/>
            <person name="Iturriaga E.A."/>
            <person name="Lang B.F."/>
            <person name="Lavin J.L."/>
            <person name="Lee S."/>
            <person name="Li W."/>
            <person name="Lindquist E."/>
            <person name="Lopez-Garcia S."/>
            <person name="Luque E.M."/>
            <person name="Marcos A.T."/>
            <person name="Martin J."/>
            <person name="McCluskey K."/>
            <person name="Medina H.R."/>
            <person name="Miralles-Duran A."/>
            <person name="Miyazaki A."/>
            <person name="Munoz-Torres E."/>
            <person name="Oguiza J.A."/>
            <person name="Ohm R."/>
            <person name="Olmedo M."/>
            <person name="Orejas M."/>
            <person name="Ortiz-Castellanos L."/>
            <person name="Pisabarro A.G."/>
            <person name="Rodriguez-Romero J."/>
            <person name="Ruiz-Herrera J."/>
            <person name="Ruiz-Vazquez R."/>
            <person name="Sanz C."/>
            <person name="Schackwitz W."/>
            <person name="Schmutz J."/>
            <person name="Shahriari M."/>
            <person name="Shelest E."/>
            <person name="Silva-Franco F."/>
            <person name="Soanes D."/>
            <person name="Syed K."/>
            <person name="Tagua V.G."/>
            <person name="Talbot N.J."/>
            <person name="Thon M."/>
            <person name="De vries R.P."/>
            <person name="Wiebenga A."/>
            <person name="Yadav J.S."/>
            <person name="Braun E.L."/>
            <person name="Baker S."/>
            <person name="Garre V."/>
            <person name="Horwitz B."/>
            <person name="Torres-Martinez S."/>
            <person name="Idnurm A."/>
            <person name="Herrera-Estrella A."/>
            <person name="Gabaldon T."/>
            <person name="Grigoriev I.V."/>
        </authorList>
    </citation>
    <scope>NUCLEOTIDE SEQUENCE [LARGE SCALE GENOMIC DNA]</scope>
    <source>
        <strain evidence="3">NRRL 1555(-)</strain>
    </source>
</reference>
<dbReference type="PANTHER" id="PTHR14549:SF2">
    <property type="entry name" value="TRANSMEMBRANE PROTEIN 223"/>
    <property type="match status" value="1"/>
</dbReference>
<dbReference type="Pfam" id="PF06979">
    <property type="entry name" value="TMEM70"/>
    <property type="match status" value="1"/>
</dbReference>
<dbReference type="InterPro" id="IPR026100">
    <property type="entry name" value="Tmem223"/>
</dbReference>
<dbReference type="RefSeq" id="XP_018294661.1">
    <property type="nucleotide sequence ID" value="XM_018430745.1"/>
</dbReference>
<sequence>MLLPLRSFISRSSGLRSNVHGLMTFGSRAYATPATKSVFDTKALQYSSKHIRHALQTGDVVFYTAPPGVSRTFFYVYISAGVQLLFCDAEDAPIVLAPQGQRMAIAGGLMALGIGIASIMFTYPWRYIDKIILLKGGARVRLLTHARFIESQKCKEYPINRLFSKQKVFTGAGPTGTDPLGNTTSSNLFLRASNERMGYMLDRKGSFMDSYLFDGLWYKPSAK</sequence>
<evidence type="ECO:0000313" key="3">
    <source>
        <dbReference type="Proteomes" id="UP000077315"/>
    </source>
</evidence>
<feature type="transmembrane region" description="Helical" evidence="1">
    <location>
        <begin position="103"/>
        <end position="125"/>
    </location>
</feature>
<dbReference type="GeneID" id="28991651"/>
<evidence type="ECO:0000313" key="2">
    <source>
        <dbReference type="EMBL" id="OAD76621.1"/>
    </source>
</evidence>
<evidence type="ECO:0000256" key="1">
    <source>
        <dbReference type="SAM" id="Phobius"/>
    </source>
</evidence>
<dbReference type="AlphaFoldDB" id="A0A163AYR5"/>
<keyword evidence="1" id="KW-0472">Membrane</keyword>
<dbReference type="EMBL" id="KV440975">
    <property type="protein sequence ID" value="OAD76621.1"/>
    <property type="molecule type" value="Genomic_DNA"/>
</dbReference>
<keyword evidence="1" id="KW-1133">Transmembrane helix</keyword>
<dbReference type="OrthoDB" id="5950063at2759"/>
<keyword evidence="3" id="KW-1185">Reference proteome</keyword>
<dbReference type="STRING" id="763407.A0A163AYR5"/>